<reference evidence="2 3" key="1">
    <citation type="submission" date="2020-10" db="EMBL/GenBank/DDBJ databases">
        <title>Phylogeny of dyella-like bacteria.</title>
        <authorList>
            <person name="Fu J."/>
        </authorList>
    </citation>
    <scope>NUCLEOTIDE SEQUENCE [LARGE SCALE GENOMIC DNA]</scope>
    <source>
        <strain evidence="2 3">BB4</strain>
    </source>
</reference>
<evidence type="ECO:0008006" key="4">
    <source>
        <dbReference type="Google" id="ProtNLM"/>
    </source>
</evidence>
<organism evidence="2 3">
    <name type="scientific">Dyella koreensis</name>
    <dbReference type="NCBI Taxonomy" id="311235"/>
    <lineage>
        <taxon>Bacteria</taxon>
        <taxon>Pseudomonadati</taxon>
        <taxon>Pseudomonadota</taxon>
        <taxon>Gammaproteobacteria</taxon>
        <taxon>Lysobacterales</taxon>
        <taxon>Rhodanobacteraceae</taxon>
        <taxon>Dyella</taxon>
    </lineage>
</organism>
<evidence type="ECO:0000256" key="1">
    <source>
        <dbReference type="SAM" id="SignalP"/>
    </source>
</evidence>
<feature type="signal peptide" evidence="1">
    <location>
        <begin position="1"/>
        <end position="23"/>
    </location>
</feature>
<dbReference type="Proteomes" id="UP001620408">
    <property type="component" value="Unassembled WGS sequence"/>
</dbReference>
<accession>A0ABW8K6M7</accession>
<evidence type="ECO:0000313" key="2">
    <source>
        <dbReference type="EMBL" id="MFK2918554.1"/>
    </source>
</evidence>
<evidence type="ECO:0000313" key="3">
    <source>
        <dbReference type="Proteomes" id="UP001620408"/>
    </source>
</evidence>
<proteinExistence type="predicted"/>
<protein>
    <recommendedName>
        <fullName evidence="4">Secreted protein</fullName>
    </recommendedName>
</protein>
<comment type="caution">
    <text evidence="2">The sequence shown here is derived from an EMBL/GenBank/DDBJ whole genome shotgun (WGS) entry which is preliminary data.</text>
</comment>
<keyword evidence="3" id="KW-1185">Reference proteome</keyword>
<name>A0ABW8K6M7_9GAMM</name>
<feature type="chain" id="PRO_5047464260" description="Secreted protein" evidence="1">
    <location>
        <begin position="24"/>
        <end position="142"/>
    </location>
</feature>
<dbReference type="RefSeq" id="WP_379985635.1">
    <property type="nucleotide sequence ID" value="NZ_JADIKD010000011.1"/>
</dbReference>
<sequence length="142" mass="14765">MWKWLGGIALAVAWMVMPAPAKAADISCKMNFQLSGWSVFYQTATGSGTIHCDNGQGMRVRIRVKGGGLTFGKSKITDGVGKFTGVSSIGEIKGHYANAQVHAGAEKSASAQVLTKGNVSLALSGTGEGWNLGIAFGAFIIE</sequence>
<gene>
    <name evidence="2" type="ORF">ISS97_14870</name>
</gene>
<dbReference type="EMBL" id="JADIKD010000011">
    <property type="protein sequence ID" value="MFK2918554.1"/>
    <property type="molecule type" value="Genomic_DNA"/>
</dbReference>
<keyword evidence="1" id="KW-0732">Signal</keyword>